<evidence type="ECO:0000256" key="9">
    <source>
        <dbReference type="ARBA" id="ARBA00022827"/>
    </source>
</evidence>
<feature type="binding site" evidence="13">
    <location>
        <begin position="484"/>
        <end position="487"/>
    </location>
    <ligand>
        <name>FAD</name>
        <dbReference type="ChEBI" id="CHEBI:57692"/>
    </ligand>
</feature>
<feature type="binding site" evidence="13">
    <location>
        <position position="568"/>
    </location>
    <ligand>
        <name>NADP(+)</name>
        <dbReference type="ChEBI" id="CHEBI:58349"/>
    </ligand>
</feature>
<evidence type="ECO:0000256" key="4">
    <source>
        <dbReference type="ARBA" id="ARBA00022490"/>
    </source>
</evidence>
<dbReference type="InterPro" id="IPR002893">
    <property type="entry name" value="Znf_MYND"/>
</dbReference>
<evidence type="ECO:0000256" key="10">
    <source>
        <dbReference type="ARBA" id="ARBA00022833"/>
    </source>
</evidence>
<dbReference type="PROSITE" id="PS50865">
    <property type="entry name" value="ZF_MYND_2"/>
    <property type="match status" value="1"/>
</dbReference>
<evidence type="ECO:0000256" key="5">
    <source>
        <dbReference type="ARBA" id="ARBA00022630"/>
    </source>
</evidence>
<dbReference type="SUPFAM" id="SSF52343">
    <property type="entry name" value="Ferredoxin reductase-like, C-terminal NADP-linked domain"/>
    <property type="match status" value="1"/>
</dbReference>
<feature type="binding site" evidence="13">
    <location>
        <begin position="519"/>
        <end position="522"/>
    </location>
    <ligand>
        <name>FAD</name>
        <dbReference type="ChEBI" id="CHEBI:57692"/>
    </ligand>
</feature>
<dbReference type="Gene3D" id="2.40.30.10">
    <property type="entry name" value="Translation factors"/>
    <property type="match status" value="1"/>
</dbReference>
<keyword evidence="4 13" id="KW-0963">Cytoplasm</keyword>
<dbReference type="Gene3D" id="6.10.140.2220">
    <property type="match status" value="1"/>
</dbReference>
<keyword evidence="10" id="KW-0862">Zinc</keyword>
<dbReference type="GO" id="GO:0010181">
    <property type="term" value="F:FMN binding"/>
    <property type="evidence" value="ECO:0007669"/>
    <property type="project" value="UniProtKB-UniRule"/>
</dbReference>
<protein>
    <recommendedName>
        <fullName evidence="13">NADPH-dependent diflavin oxidoreductase 1</fullName>
        <ecNumber evidence="13">1.18.1.-</ecNumber>
    </recommendedName>
    <alternativeName>
        <fullName evidence="13">NADPH-dependent FMN and FAD-containing oxidoreductase</fullName>
    </alternativeName>
</protein>
<dbReference type="Proteomes" id="UP000612055">
    <property type="component" value="Unassembled WGS sequence"/>
</dbReference>
<evidence type="ECO:0000313" key="19">
    <source>
        <dbReference type="EMBL" id="KAG2485235.1"/>
    </source>
</evidence>
<dbReference type="Gene3D" id="3.40.50.360">
    <property type="match status" value="1"/>
</dbReference>
<dbReference type="PANTHER" id="PTHR19384">
    <property type="entry name" value="NITRIC OXIDE SYNTHASE-RELATED"/>
    <property type="match status" value="1"/>
</dbReference>
<accession>A0A835XKT3</accession>
<dbReference type="HAMAP" id="MF_03178">
    <property type="entry name" value="NDOR1"/>
    <property type="match status" value="1"/>
</dbReference>
<comment type="function">
    <text evidence="13">NADPH-dependent reductase which is a central component of the cytosolic iron-sulfur (Fe-S) protein assembly (CIA) machinery. Transfers electrons from NADPH via its FAD and FMN prosthetic groups to the [2Fe-2S] cluster of the anamorsin/DRE2 homolog, another key component of the CIA machinery. In turn, this reduced cluster provides electrons for assembly of cytosolic iron-sulfur cluster proteins.</text>
</comment>
<dbReference type="SUPFAM" id="SSF52218">
    <property type="entry name" value="Flavoproteins"/>
    <property type="match status" value="1"/>
</dbReference>
<dbReference type="SUPFAM" id="SSF63380">
    <property type="entry name" value="Riboflavin synthase domain-like"/>
    <property type="match status" value="1"/>
</dbReference>
<dbReference type="GO" id="GO:0160246">
    <property type="term" value="F:NADPH-iron-sulfur [2Fe-2S] protein oxidoreductase activity"/>
    <property type="evidence" value="ECO:0007669"/>
    <property type="project" value="InterPro"/>
</dbReference>
<keyword evidence="11 13" id="KW-0521">NADP</keyword>
<dbReference type="InterPro" id="IPR003097">
    <property type="entry name" value="CysJ-like_FAD-binding"/>
</dbReference>
<dbReference type="GO" id="GO:0005829">
    <property type="term" value="C:cytosol"/>
    <property type="evidence" value="ECO:0007669"/>
    <property type="project" value="TreeGrafter"/>
</dbReference>
<reference evidence="19" key="1">
    <citation type="journal article" date="2020" name="bioRxiv">
        <title>Comparative genomics of Chlamydomonas.</title>
        <authorList>
            <person name="Craig R.J."/>
            <person name="Hasan A.R."/>
            <person name="Ness R.W."/>
            <person name="Keightley P.D."/>
        </authorList>
    </citation>
    <scope>NUCLEOTIDE SEQUENCE</scope>
    <source>
        <strain evidence="19">CCAP 11/70</strain>
    </source>
</reference>
<dbReference type="GO" id="GO:0005634">
    <property type="term" value="C:nucleus"/>
    <property type="evidence" value="ECO:0007669"/>
    <property type="project" value="UniProtKB-ARBA"/>
</dbReference>
<dbReference type="EMBL" id="JAEHOE010000133">
    <property type="protein sequence ID" value="KAG2485235.1"/>
    <property type="molecule type" value="Genomic_DNA"/>
</dbReference>
<evidence type="ECO:0000259" key="16">
    <source>
        <dbReference type="PROSITE" id="PS50865"/>
    </source>
</evidence>
<evidence type="ECO:0000256" key="7">
    <source>
        <dbReference type="ARBA" id="ARBA00022723"/>
    </source>
</evidence>
<dbReference type="EC" id="1.18.1.-" evidence="13"/>
<comment type="similarity">
    <text evidence="13">In the C-terminal section; belongs to the flavoprotein pyridine nucleotide cytochrome reductase family.</text>
</comment>
<comment type="caution">
    <text evidence="19">The sequence shown here is derived from an EMBL/GenBank/DDBJ whole genome shotgun (WGS) entry which is preliminary data.</text>
</comment>
<gene>
    <name evidence="19" type="ORF">HYH03_016021</name>
</gene>
<evidence type="ECO:0000259" key="17">
    <source>
        <dbReference type="PROSITE" id="PS50902"/>
    </source>
</evidence>
<dbReference type="Pfam" id="PF00258">
    <property type="entry name" value="Flavodoxin_1"/>
    <property type="match status" value="1"/>
</dbReference>
<feature type="binding site" evidence="13">
    <location>
        <begin position="654"/>
        <end position="655"/>
    </location>
    <ligand>
        <name>NADP(+)</name>
        <dbReference type="ChEBI" id="CHEBI:58349"/>
    </ligand>
</feature>
<comment type="similarity">
    <text evidence="13">Belongs to the NADPH-dependent diflavin oxidoreductase NDOR1 family.</text>
</comment>
<evidence type="ECO:0000256" key="11">
    <source>
        <dbReference type="ARBA" id="ARBA00022857"/>
    </source>
</evidence>
<dbReference type="GO" id="GO:0016651">
    <property type="term" value="F:oxidoreductase activity, acting on NAD(P)H"/>
    <property type="evidence" value="ECO:0007669"/>
    <property type="project" value="UniProtKB-UniRule"/>
</dbReference>
<dbReference type="PROSITE" id="PS50902">
    <property type="entry name" value="FLAVODOXIN_LIKE"/>
    <property type="match status" value="1"/>
</dbReference>
<keyword evidence="7" id="KW-0479">Metal-binding</keyword>
<feature type="compositionally biased region" description="Low complexity" evidence="15">
    <location>
        <begin position="666"/>
        <end position="694"/>
    </location>
</feature>
<evidence type="ECO:0000256" key="8">
    <source>
        <dbReference type="ARBA" id="ARBA00022771"/>
    </source>
</evidence>
<dbReference type="InterPro" id="IPR001094">
    <property type="entry name" value="Flavdoxin-like"/>
</dbReference>
<dbReference type="GO" id="GO:0050661">
    <property type="term" value="F:NADP binding"/>
    <property type="evidence" value="ECO:0007669"/>
    <property type="project" value="UniProtKB-UniRule"/>
</dbReference>
<feature type="domain" description="FAD-binding FR-type" evidence="18">
    <location>
        <begin position="299"/>
        <end position="554"/>
    </location>
</feature>
<dbReference type="InterPro" id="IPR001709">
    <property type="entry name" value="Flavoprot_Pyr_Nucl_cyt_Rdtase"/>
</dbReference>
<dbReference type="PRINTS" id="PR00371">
    <property type="entry name" value="FPNCR"/>
</dbReference>
<keyword evidence="20" id="KW-1185">Reference proteome</keyword>
<evidence type="ECO:0000256" key="2">
    <source>
        <dbReference type="ARBA" id="ARBA00001974"/>
    </source>
</evidence>
<dbReference type="InterPro" id="IPR029039">
    <property type="entry name" value="Flavoprotein-like_sf"/>
</dbReference>
<dbReference type="InterPro" id="IPR023173">
    <property type="entry name" value="NADPH_Cyt_P450_Rdtase_alpha"/>
</dbReference>
<organism evidence="19 20">
    <name type="scientific">Edaphochlamys debaryana</name>
    <dbReference type="NCBI Taxonomy" id="47281"/>
    <lineage>
        <taxon>Eukaryota</taxon>
        <taxon>Viridiplantae</taxon>
        <taxon>Chlorophyta</taxon>
        <taxon>core chlorophytes</taxon>
        <taxon>Chlorophyceae</taxon>
        <taxon>CS clade</taxon>
        <taxon>Chlamydomonadales</taxon>
        <taxon>Chlamydomonadales incertae sedis</taxon>
        <taxon>Edaphochlamys</taxon>
    </lineage>
</organism>
<comment type="cofactor">
    <cofactor evidence="1 13">
        <name>FMN</name>
        <dbReference type="ChEBI" id="CHEBI:58210"/>
    </cofactor>
</comment>
<evidence type="ECO:0000256" key="13">
    <source>
        <dbReference type="HAMAP-Rule" id="MF_03178"/>
    </source>
</evidence>
<dbReference type="Pfam" id="PF00667">
    <property type="entry name" value="FAD_binding_1"/>
    <property type="match status" value="1"/>
</dbReference>
<keyword evidence="12 13" id="KW-0560">Oxidoreductase</keyword>
<feature type="binding site" evidence="13">
    <location>
        <position position="131"/>
    </location>
    <ligand>
        <name>FMN</name>
        <dbReference type="ChEBI" id="CHEBI:58210"/>
    </ligand>
</feature>
<evidence type="ECO:0000256" key="15">
    <source>
        <dbReference type="SAM" id="MobiDB-lite"/>
    </source>
</evidence>
<evidence type="ECO:0000256" key="3">
    <source>
        <dbReference type="ARBA" id="ARBA00004496"/>
    </source>
</evidence>
<keyword evidence="5 13" id="KW-0285">Flavoprotein</keyword>
<dbReference type="Gene3D" id="1.20.990.10">
    <property type="entry name" value="NADPH-cytochrome p450 Reductase, Chain A, domain 3"/>
    <property type="match status" value="1"/>
</dbReference>
<dbReference type="OrthoDB" id="1856718at2759"/>
<dbReference type="InterPro" id="IPR017938">
    <property type="entry name" value="Riboflavin_synthase-like_b-brl"/>
</dbReference>
<feature type="region of interest" description="Disordered" evidence="15">
    <location>
        <begin position="259"/>
        <end position="293"/>
    </location>
</feature>
<sequence length="1542" mass="160813">MDAPLLVLYGSQTGCAQDVAERVGREARLRLFAPRVLAMDSYDVTSLPAERLVVLVASTTGQGDPPDNMRRFWRFLLRKSLPPDSLGALRCAVFGLGDSGYPNYNVAAKKLDRRLVGLGATALLPLGLGDDQHANGYEAALDPWLTRLWAALREACPLPPGVQQPVLTEDALLALSPPKYRLTYLTPAEAELAAAALAARLQREQPHLPGLAEAALAAPGAPSGSSAGSAAGGGGLAEALRLSEAAIAAADFRRVAQTAAGADVDPDPSAPPAAAVGTSGRDPAGHAENGAVRHQYGPWRPYLARLVANERLTAPDHFQDTRHLDLDLGESGLLYEPGDSIAVLPMTPASVVDAFLGRMGLDGAAWVRVEAAEQRPAGVGAQEGGGEGQRPPRLEARLRSLVQGCLDVGGASPRRYLFQVLHAFAATELERDRLATFACAEGRDELYRYNQREGRTLLEVLTDFGSAAPPLERLLEAAPLLRPRLFSAASSQRLRGRGVAQLLVALVSYKTPYKRTKVGLCSAYLASLDPKAAEAAGQQVRVAVWVEKGTLRLPRDPRVPLILVGPGTGVAPFRSVLEDRYALLRAWEQAQQAQHGAHEVQHGAGPLVRPAPCHLFFGCRGPHADYYYREQWEAYEAAGVLAPPGQAGLVNAFSRERPQPDRSQQGPAGDTAAGADGATEAAPAPAAEGASTAGRAGGGGGGGGGGKVYVSHRIREHGAVLWGLLAGEPGASVMVAGSAQRMPAGVAEAFRDVAAAQGGLAAEAAAAWVRGLEAKGRYQAQTLHAAARQLAAVCALLAPAGGAQGAGPPAHGGALRRRACDLTSLHMRLVGNLVAFAKAQHDSALVESLVAALEESSLLGHGSRSVLLLLDPPPAAPPPLQLLGLQANLVMWLCAAANQTCGLARAEVGRPPPIDAARIEAALGPCCRRALLLLGPWALAAADGQPCGLLRDFLISPPITVGAGYPCLHSVMPCTCLVEFGLDAASPAPSMSPRAILRLALRALVLAAASARASAGAVSRGPSGGLVVDLSWAGGRRRCTQTFKLLVQPGDVGPVGRQALVTLVDAAQRWPRAWDAEAATAWGPLLTSLIVSLPEAADAQTRGWVDTVTQLLCSAVRGTQGEEGAPPPLVLDPAQLPPYATAALEGGVVPLLETMLRCAAGSPAGPEAQLVTRFLLTAPPGSFPTLLAHSPPRQAASLLLTMAKLLRKVVSFDALLLPSRLSMEMRLQEVVALAANELLDYALRAARLEAEAEAEEPASEAAVEPAAPCAPVRVLALAVLQLLPEFASLTREIVKLWRTLRSDLRTQCAHGTLLDASVRIMVRAIFLVGCDGAQAAPPHRTASALCLPFLVEECGAAPLLGALLDAALLEGEQGSWMGSTHADVFACSCLAVYARYPQLVVGARESGPDGGSNLLRVAWSPEALRLLATRVSDALPEARQELEDLADRLDQPAGGQAAPALEPPPAAAPAADVVRLAALRAEAAALLPACANPACASMEGDSEADVRLQQCGRCRRVSYCCRECQTAHWKGGHQAVCGAGSG</sequence>
<evidence type="ECO:0000259" key="18">
    <source>
        <dbReference type="PROSITE" id="PS51384"/>
    </source>
</evidence>
<dbReference type="SUPFAM" id="SSF144232">
    <property type="entry name" value="HIT/MYND zinc finger-like"/>
    <property type="match status" value="1"/>
</dbReference>
<dbReference type="GO" id="GO:0016226">
    <property type="term" value="P:iron-sulfur cluster assembly"/>
    <property type="evidence" value="ECO:0007669"/>
    <property type="project" value="UniProtKB-UniRule"/>
</dbReference>
<dbReference type="GO" id="GO:0008270">
    <property type="term" value="F:zinc ion binding"/>
    <property type="evidence" value="ECO:0007669"/>
    <property type="project" value="UniProtKB-KW"/>
</dbReference>
<name>A0A835XKT3_9CHLO</name>
<dbReference type="PRINTS" id="PR00369">
    <property type="entry name" value="FLAVODOXIN"/>
</dbReference>
<dbReference type="FunFam" id="3.40.50.360:FF:000015">
    <property type="entry name" value="NADPH-dependent diflavin oxidoreductase 1"/>
    <property type="match status" value="1"/>
</dbReference>
<keyword evidence="8 14" id="KW-0863">Zinc-finger</keyword>
<proteinExistence type="inferred from homology"/>
<feature type="binding site" evidence="13">
    <location>
        <begin position="58"/>
        <end position="61"/>
    </location>
    <ligand>
        <name>FMN</name>
        <dbReference type="ChEBI" id="CHEBI:58210"/>
    </ligand>
</feature>
<dbReference type="InterPro" id="IPR017927">
    <property type="entry name" value="FAD-bd_FR_type"/>
</dbReference>
<dbReference type="InterPro" id="IPR028879">
    <property type="entry name" value="NDOR1"/>
</dbReference>
<dbReference type="InterPro" id="IPR008254">
    <property type="entry name" value="Flavodoxin/NO_synth"/>
</dbReference>
<dbReference type="PROSITE" id="PS51384">
    <property type="entry name" value="FAD_FR"/>
    <property type="match status" value="1"/>
</dbReference>
<keyword evidence="9 13" id="KW-0274">FAD</keyword>
<evidence type="ECO:0000313" key="20">
    <source>
        <dbReference type="Proteomes" id="UP000612055"/>
    </source>
</evidence>
<dbReference type="InterPro" id="IPR039261">
    <property type="entry name" value="FNR_nucleotide-bd"/>
</dbReference>
<evidence type="ECO:0000256" key="14">
    <source>
        <dbReference type="PROSITE-ProRule" id="PRU00134"/>
    </source>
</evidence>
<dbReference type="Pfam" id="PF00175">
    <property type="entry name" value="NAD_binding_1"/>
    <property type="match status" value="1"/>
</dbReference>
<feature type="domain" description="MYND-type" evidence="16">
    <location>
        <begin position="1492"/>
        <end position="1537"/>
    </location>
</feature>
<comment type="catalytic activity">
    <reaction evidence="13">
        <text>2 oxidized [2Fe-2S]-[protein] + NADPH = 2 reduced [2Fe-2S]-[protein] + NADP(+) + H(+)</text>
        <dbReference type="Rhea" id="RHEA:67716"/>
        <dbReference type="Rhea" id="RHEA-COMP:17327"/>
        <dbReference type="Rhea" id="RHEA-COMP:17328"/>
        <dbReference type="ChEBI" id="CHEBI:15378"/>
        <dbReference type="ChEBI" id="CHEBI:33737"/>
        <dbReference type="ChEBI" id="CHEBI:33738"/>
        <dbReference type="ChEBI" id="CHEBI:57783"/>
        <dbReference type="ChEBI" id="CHEBI:58349"/>
    </reaction>
</comment>
<comment type="subcellular location">
    <subcellularLocation>
        <location evidence="3 13">Cytoplasm</location>
    </subcellularLocation>
</comment>
<dbReference type="Pfam" id="PF01753">
    <property type="entry name" value="zf-MYND"/>
    <property type="match status" value="1"/>
</dbReference>
<dbReference type="GO" id="GO:0050660">
    <property type="term" value="F:flavin adenine dinucleotide binding"/>
    <property type="evidence" value="ECO:0007669"/>
    <property type="project" value="UniProtKB-UniRule"/>
</dbReference>
<evidence type="ECO:0000256" key="6">
    <source>
        <dbReference type="ARBA" id="ARBA00022643"/>
    </source>
</evidence>
<feature type="region of interest" description="Disordered" evidence="15">
    <location>
        <begin position="656"/>
        <end position="702"/>
    </location>
</feature>
<dbReference type="Gene3D" id="3.40.50.80">
    <property type="entry name" value="Nucleotide-binding domain of ferredoxin-NADP reductase (FNR) module"/>
    <property type="match status" value="1"/>
</dbReference>
<dbReference type="InterPro" id="IPR001433">
    <property type="entry name" value="OxRdtase_FAD/NAD-bd"/>
</dbReference>
<feature type="domain" description="Flavodoxin-like" evidence="17">
    <location>
        <begin position="5"/>
        <end position="149"/>
    </location>
</feature>
<comment type="similarity">
    <text evidence="13">In the N-terminal section; belongs to the flavodoxin family.</text>
</comment>
<evidence type="ECO:0000256" key="1">
    <source>
        <dbReference type="ARBA" id="ARBA00001917"/>
    </source>
</evidence>
<comment type="caution">
    <text evidence="13">Lacks conserved residue(s) required for the propagation of feature annotation.</text>
</comment>
<evidence type="ECO:0000256" key="12">
    <source>
        <dbReference type="ARBA" id="ARBA00023002"/>
    </source>
</evidence>
<comment type="cofactor">
    <cofactor evidence="2 13">
        <name>FAD</name>
        <dbReference type="ChEBI" id="CHEBI:57692"/>
    </cofactor>
</comment>
<dbReference type="PANTHER" id="PTHR19384:SF10">
    <property type="entry name" value="NADPH-DEPENDENT DIFLAVIN OXIDOREDUCTASE 1"/>
    <property type="match status" value="1"/>
</dbReference>
<keyword evidence="6 13" id="KW-0288">FMN</keyword>